<proteinExistence type="predicted"/>
<dbReference type="RefSeq" id="WP_122181827.1">
    <property type="nucleotide sequence ID" value="NZ_RFFJ01000002.1"/>
</dbReference>
<comment type="caution">
    <text evidence="1">The sequence shown here is derived from an EMBL/GenBank/DDBJ whole genome shotgun (WGS) entry which is preliminary data.</text>
</comment>
<gene>
    <name evidence="1" type="ORF">EBN88_00915</name>
</gene>
<accession>A0A3M2MBU1</accession>
<protein>
    <submittedName>
        <fullName evidence="1">Uncharacterized protein</fullName>
    </submittedName>
</protein>
<reference evidence="1 2" key="1">
    <citation type="submission" date="2018-10" db="EMBL/GenBank/DDBJ databases">
        <title>Isolation, diversity and antifungal activity of actinobacteria from wheat.</title>
        <authorList>
            <person name="Han C."/>
        </authorList>
    </citation>
    <scope>NUCLEOTIDE SEQUENCE [LARGE SCALE GENOMIC DNA]</scope>
    <source>
        <strain evidence="1 2">NEAU-YY642</strain>
    </source>
</reference>
<sequence length="210" mass="23359">MTLSQDRPAITYCSLEALRARGWTPLLVRSFLGEPDRTSPVELYLSDRVRETERLPEFVAALRLRRRRASAQREAQARRRAEGLAAIRAAELSLPRLSEAELAERAVAHRNLWDAGRAARSWGHRPRAVTAAELTPAELAHWEVRWLLDRLAPHEELLNALPPGESRAEGRRLLTGRCWDAIAAAYPALRGECAARRAAAGEGDPVGGPR</sequence>
<dbReference type="Proteomes" id="UP000278673">
    <property type="component" value="Unassembled WGS sequence"/>
</dbReference>
<name>A0A3M2MBU1_9ACTN</name>
<organism evidence="1 2">
    <name type="scientific">Streptomyces triticirhizae</name>
    <dbReference type="NCBI Taxonomy" id="2483353"/>
    <lineage>
        <taxon>Bacteria</taxon>
        <taxon>Bacillati</taxon>
        <taxon>Actinomycetota</taxon>
        <taxon>Actinomycetes</taxon>
        <taxon>Kitasatosporales</taxon>
        <taxon>Streptomycetaceae</taxon>
        <taxon>Streptomyces</taxon>
    </lineage>
</organism>
<dbReference type="EMBL" id="RFFJ01000002">
    <property type="protein sequence ID" value="RMI46480.1"/>
    <property type="molecule type" value="Genomic_DNA"/>
</dbReference>
<evidence type="ECO:0000313" key="2">
    <source>
        <dbReference type="Proteomes" id="UP000278673"/>
    </source>
</evidence>
<keyword evidence="2" id="KW-1185">Reference proteome</keyword>
<evidence type="ECO:0000313" key="1">
    <source>
        <dbReference type="EMBL" id="RMI46480.1"/>
    </source>
</evidence>
<dbReference type="AlphaFoldDB" id="A0A3M2MBU1"/>